<sequence>MIKPKKNNNPSKLQDDNDDNAARLKNSKFLPKPTLYSSIVQTESKLKNITLSRLEPKPNTVKRRVREVNFPLTEHVYDYNNMVNVGLNSNLNTVTKLKPREPHSTKNPEPKLSDYYRPNFNNVQRIQMNSIKTNPELTVQYDGLAVSRLLNEIDDLIFR</sequence>
<organism evidence="2 3">
    <name type="scientific">Aphis craccivora</name>
    <name type="common">Cowpea aphid</name>
    <dbReference type="NCBI Taxonomy" id="307492"/>
    <lineage>
        <taxon>Eukaryota</taxon>
        <taxon>Metazoa</taxon>
        <taxon>Ecdysozoa</taxon>
        <taxon>Arthropoda</taxon>
        <taxon>Hexapoda</taxon>
        <taxon>Insecta</taxon>
        <taxon>Pterygota</taxon>
        <taxon>Neoptera</taxon>
        <taxon>Paraneoptera</taxon>
        <taxon>Hemiptera</taxon>
        <taxon>Sternorrhyncha</taxon>
        <taxon>Aphidomorpha</taxon>
        <taxon>Aphidoidea</taxon>
        <taxon>Aphididae</taxon>
        <taxon>Aphidini</taxon>
        <taxon>Aphis</taxon>
        <taxon>Aphis</taxon>
    </lineage>
</organism>
<protein>
    <submittedName>
        <fullName evidence="2">Uncharacterized protein</fullName>
    </submittedName>
</protein>
<feature type="region of interest" description="Disordered" evidence="1">
    <location>
        <begin position="1"/>
        <end position="28"/>
    </location>
</feature>
<dbReference type="OrthoDB" id="6615182at2759"/>
<evidence type="ECO:0000256" key="1">
    <source>
        <dbReference type="SAM" id="MobiDB-lite"/>
    </source>
</evidence>
<dbReference type="EMBL" id="VUJU01001232">
    <property type="protein sequence ID" value="KAF0766263.1"/>
    <property type="molecule type" value="Genomic_DNA"/>
</dbReference>
<dbReference type="AlphaFoldDB" id="A0A6G0Z6R2"/>
<gene>
    <name evidence="2" type="ORF">FWK35_00009063</name>
</gene>
<proteinExistence type="predicted"/>
<name>A0A6G0Z6R2_APHCR</name>
<reference evidence="2 3" key="1">
    <citation type="submission" date="2019-08" db="EMBL/GenBank/DDBJ databases">
        <title>Whole genome of Aphis craccivora.</title>
        <authorList>
            <person name="Voronova N.V."/>
            <person name="Shulinski R.S."/>
            <person name="Bandarenka Y.V."/>
            <person name="Zhorov D.G."/>
            <person name="Warner D."/>
        </authorList>
    </citation>
    <scope>NUCLEOTIDE SEQUENCE [LARGE SCALE GENOMIC DNA]</scope>
    <source>
        <strain evidence="2">180601</strain>
        <tissue evidence="2">Whole Body</tissue>
    </source>
</reference>
<accession>A0A6G0Z6R2</accession>
<evidence type="ECO:0000313" key="3">
    <source>
        <dbReference type="Proteomes" id="UP000478052"/>
    </source>
</evidence>
<keyword evidence="3" id="KW-1185">Reference proteome</keyword>
<evidence type="ECO:0000313" key="2">
    <source>
        <dbReference type="EMBL" id="KAF0766263.1"/>
    </source>
</evidence>
<dbReference type="Proteomes" id="UP000478052">
    <property type="component" value="Unassembled WGS sequence"/>
</dbReference>
<comment type="caution">
    <text evidence="2">The sequence shown here is derived from an EMBL/GenBank/DDBJ whole genome shotgun (WGS) entry which is preliminary data.</text>
</comment>